<evidence type="ECO:0000259" key="7">
    <source>
        <dbReference type="Pfam" id="PF22748"/>
    </source>
</evidence>
<evidence type="ECO:0000256" key="5">
    <source>
        <dbReference type="ARBA" id="ARBA00022729"/>
    </source>
</evidence>
<dbReference type="GO" id="GO:0005576">
    <property type="term" value="C:extracellular region"/>
    <property type="evidence" value="ECO:0007669"/>
    <property type="project" value="UniProtKB-SubCell"/>
</dbReference>
<evidence type="ECO:0000256" key="1">
    <source>
        <dbReference type="ARBA" id="ARBA00004340"/>
    </source>
</evidence>
<sequence length="329" mass="36924">MLQQAKQVETTKATASRLHTEQMGVWRREGISSDAVFTTFKLDEGVANLLAKPGFNIWARYLTEFNPGKKTTIFKTLEVHFSDNTLSQLLIGAQKSPSTEKLATSLQNVQLKGFLDRGESPNAVFKLLQLDKGAENLFTSPQYKTWLNYATSFQKTKFDGAPVSVIDTLSAHHTDISLVKMIATAKATEGTKNMATYVEKSLIGKWAKDGKEPAYVSKLLWASAVDKKNLEAVYLEQLLIQSTVKVSSKLQLKQISVWMSQKETPDAIFKLLKLNKGSENVFKRPQFDMWLQFANTFKKKSPEKSKSVFATLSAHYDDLPLAKKIKTTK</sequence>
<dbReference type="InterPro" id="IPR054463">
    <property type="entry name" value="PexRD54_WY"/>
</dbReference>
<dbReference type="Proteomes" id="UP001632037">
    <property type="component" value="Unassembled WGS sequence"/>
</dbReference>
<dbReference type="GO" id="GO:0043657">
    <property type="term" value="C:host cell"/>
    <property type="evidence" value="ECO:0007669"/>
    <property type="project" value="UniProtKB-SubCell"/>
</dbReference>
<feature type="domain" description="RxLR effector PexRD54 WY" evidence="7">
    <location>
        <begin position="254"/>
        <end position="293"/>
    </location>
</feature>
<keyword evidence="6" id="KW-0843">Virulence</keyword>
<evidence type="ECO:0000313" key="8">
    <source>
        <dbReference type="EMBL" id="KAL3659358.1"/>
    </source>
</evidence>
<organism evidence="8 9">
    <name type="scientific">Phytophthora oleae</name>
    <dbReference type="NCBI Taxonomy" id="2107226"/>
    <lineage>
        <taxon>Eukaryota</taxon>
        <taxon>Sar</taxon>
        <taxon>Stramenopiles</taxon>
        <taxon>Oomycota</taxon>
        <taxon>Peronosporomycetes</taxon>
        <taxon>Peronosporales</taxon>
        <taxon>Peronosporaceae</taxon>
        <taxon>Phytophthora</taxon>
    </lineage>
</organism>
<evidence type="ECO:0000256" key="2">
    <source>
        <dbReference type="ARBA" id="ARBA00004613"/>
    </source>
</evidence>
<evidence type="ECO:0000256" key="6">
    <source>
        <dbReference type="ARBA" id="ARBA00023026"/>
    </source>
</evidence>
<name>A0ABD3EY05_9STRA</name>
<evidence type="ECO:0000256" key="4">
    <source>
        <dbReference type="ARBA" id="ARBA00022525"/>
    </source>
</evidence>
<evidence type="ECO:0000256" key="3">
    <source>
        <dbReference type="ARBA" id="ARBA00010400"/>
    </source>
</evidence>
<proteinExistence type="inferred from homology"/>
<evidence type="ECO:0000313" key="9">
    <source>
        <dbReference type="Proteomes" id="UP001632037"/>
    </source>
</evidence>
<reference evidence="8 9" key="1">
    <citation type="submission" date="2024-09" db="EMBL/GenBank/DDBJ databases">
        <title>Genome sequencing and assembly of Phytophthora oleae, isolate VK10A, causative agent of rot of olive drupes.</title>
        <authorList>
            <person name="Conti Taguali S."/>
            <person name="Riolo M."/>
            <person name="La Spada F."/>
            <person name="Cacciola S.O."/>
            <person name="Dionisio G."/>
        </authorList>
    </citation>
    <scope>NUCLEOTIDE SEQUENCE [LARGE SCALE GENOMIC DNA]</scope>
    <source>
        <strain evidence="8 9">VK10A</strain>
    </source>
</reference>
<keyword evidence="9" id="KW-1185">Reference proteome</keyword>
<comment type="caution">
    <text evidence="8">The sequence shown here is derived from an EMBL/GenBank/DDBJ whole genome shotgun (WGS) entry which is preliminary data.</text>
</comment>
<feature type="domain" description="RxLR effector PexRD54 WY" evidence="7">
    <location>
        <begin position="110"/>
        <end position="149"/>
    </location>
</feature>
<keyword evidence="4" id="KW-0964">Secreted</keyword>
<dbReference type="EMBL" id="JBIMZQ010000047">
    <property type="protein sequence ID" value="KAL3659358.1"/>
    <property type="molecule type" value="Genomic_DNA"/>
</dbReference>
<gene>
    <name evidence="8" type="ORF">V7S43_015629</name>
</gene>
<accession>A0ABD3EY05</accession>
<keyword evidence="5" id="KW-0732">Signal</keyword>
<protein>
    <recommendedName>
        <fullName evidence="7">RxLR effector PexRD54 WY domain-containing protein</fullName>
    </recommendedName>
</protein>
<comment type="similarity">
    <text evidence="3">Belongs to the RxLR effector family.</text>
</comment>
<comment type="subcellular location">
    <subcellularLocation>
        <location evidence="1">Host cell</location>
    </subcellularLocation>
    <subcellularLocation>
        <location evidence="2">Secreted</location>
    </subcellularLocation>
</comment>
<dbReference type="AlphaFoldDB" id="A0ABD3EY05"/>
<dbReference type="Pfam" id="PF22748">
    <property type="entry name" value="PexRD54_WY"/>
    <property type="match status" value="2"/>
</dbReference>